<dbReference type="GO" id="GO:0016020">
    <property type="term" value="C:membrane"/>
    <property type="evidence" value="ECO:0007669"/>
    <property type="project" value="UniProtKB-SubCell"/>
</dbReference>
<proteinExistence type="predicted"/>
<evidence type="ECO:0000256" key="6">
    <source>
        <dbReference type="SAM" id="Coils"/>
    </source>
</evidence>
<comment type="caution">
    <text evidence="10">The sequence shown here is derived from an EMBL/GenBank/DDBJ whole genome shotgun (WGS) entry which is preliminary data.</text>
</comment>
<dbReference type="VEuPathDB" id="FungiDB:H257_05005"/>
<feature type="repeat" description="ANK" evidence="5">
    <location>
        <begin position="1161"/>
        <end position="1193"/>
    </location>
</feature>
<feature type="transmembrane region" description="Helical" evidence="8">
    <location>
        <begin position="1509"/>
        <end position="1529"/>
    </location>
</feature>
<dbReference type="Gene3D" id="1.25.40.20">
    <property type="entry name" value="Ankyrin repeat-containing domain"/>
    <property type="match status" value="4"/>
</dbReference>
<evidence type="ECO:0000256" key="3">
    <source>
        <dbReference type="ARBA" id="ARBA00022989"/>
    </source>
</evidence>
<evidence type="ECO:0000256" key="1">
    <source>
        <dbReference type="ARBA" id="ARBA00004141"/>
    </source>
</evidence>
<dbReference type="SMART" id="SM00248">
    <property type="entry name" value="ANK"/>
    <property type="match status" value="6"/>
</dbReference>
<dbReference type="Proteomes" id="UP000266239">
    <property type="component" value="Unassembled WGS sequence"/>
</dbReference>
<dbReference type="GO" id="GO:0005216">
    <property type="term" value="F:monoatomic ion channel activity"/>
    <property type="evidence" value="ECO:0007669"/>
    <property type="project" value="InterPro"/>
</dbReference>
<feature type="repeat" description="ANK" evidence="5">
    <location>
        <begin position="172"/>
        <end position="204"/>
    </location>
</feature>
<dbReference type="PROSITE" id="PS50297">
    <property type="entry name" value="ANK_REP_REGION"/>
    <property type="match status" value="2"/>
</dbReference>
<feature type="transmembrane region" description="Helical" evidence="8">
    <location>
        <begin position="1535"/>
        <end position="1553"/>
    </location>
</feature>
<protein>
    <recommendedName>
        <fullName evidence="9">Ion transport domain-containing protein</fullName>
    </recommendedName>
</protein>
<feature type="transmembrane region" description="Helical" evidence="8">
    <location>
        <begin position="1573"/>
        <end position="1595"/>
    </location>
</feature>
<feature type="transmembrane region" description="Helical" evidence="8">
    <location>
        <begin position="1439"/>
        <end position="1461"/>
    </location>
</feature>
<dbReference type="Pfam" id="PF13857">
    <property type="entry name" value="Ank_5"/>
    <property type="match status" value="1"/>
</dbReference>
<dbReference type="VEuPathDB" id="FungiDB:H257_05006"/>
<feature type="coiled-coil region" evidence="6">
    <location>
        <begin position="1914"/>
        <end position="1969"/>
    </location>
</feature>
<evidence type="ECO:0000313" key="15">
    <source>
        <dbReference type="Proteomes" id="UP000266239"/>
    </source>
</evidence>
<gene>
    <name evidence="11" type="ORF">DYB25_004672</name>
    <name evidence="12" type="ORF">DYB31_004585</name>
    <name evidence="10" type="ORF">DYB36_005528</name>
</gene>
<keyword evidence="4 8" id="KW-0472">Membrane</keyword>
<dbReference type="Pfam" id="PF00023">
    <property type="entry name" value="Ank"/>
    <property type="match status" value="1"/>
</dbReference>
<organism evidence="10 13">
    <name type="scientific">Aphanomyces astaci</name>
    <name type="common">Crayfish plague agent</name>
    <dbReference type="NCBI Taxonomy" id="112090"/>
    <lineage>
        <taxon>Eukaryota</taxon>
        <taxon>Sar</taxon>
        <taxon>Stramenopiles</taxon>
        <taxon>Oomycota</taxon>
        <taxon>Saprolegniomycetes</taxon>
        <taxon>Saprolegniales</taxon>
        <taxon>Verrucalvaceae</taxon>
        <taxon>Aphanomyces</taxon>
    </lineage>
</organism>
<evidence type="ECO:0000256" key="5">
    <source>
        <dbReference type="PROSITE-ProRule" id="PRU00023"/>
    </source>
</evidence>
<dbReference type="EMBL" id="QUTA01005444">
    <property type="protein sequence ID" value="RHY15700.1"/>
    <property type="molecule type" value="Genomic_DNA"/>
</dbReference>
<evidence type="ECO:0000313" key="10">
    <source>
        <dbReference type="EMBL" id="RHY00196.1"/>
    </source>
</evidence>
<feature type="transmembrane region" description="Helical" evidence="8">
    <location>
        <begin position="1383"/>
        <end position="1401"/>
    </location>
</feature>
<sequence length="1975" mass="220483">MMAEKKNNQPYRLEDSIIGASVTVVVADDVDDFIQDEDAVDEEDVDKSIVELFAERKFSSVKKRLQTRNVTEDELATLDDVHLPIPSSSPPPYTHRSNFEIVSLILEYTNYKCIPKRASNIFHLLLKTLGSSADLNYSTPESPLFMAVQSWNSRGIELLLLANASVHHTSKSGRTPLHVAAASGYDEGVKLLLMAGAEIDVKDNDGKYPIQETDNDYIRSIIRTERVTRVKYPAHIMARNGDISALNAWLSETTAKGPGVAHVWNGQYLRDGDWRDLQLKVKLVRDNDSHSYKCMGQYEDTDGVFYITGTWVVANGRLDLLKTYADDGYTIAYGGDVDDATGTWTGEWTAGDLTGELKFNLPLHDCVVCGASAKVPNAQQKCFGCEATEAQYFTVEAEDDSSSNDWSMSVYLAFTPDVEANVYRVDCAGYDTESYVVSGAWKDGCLNFAKHYAKSTVNYDVYYNDSTKKCIGTMVDGDGVSKSISFAMDMSPCTQCGADVPVANSKCLSCAKASLHNWTGQCRLVYVHKDVIDPVEAGADRADDDAEEEGGGVNDVAEGIEGDDLNDQVWRDLGFHMLVQRHVSQQCYHLIGEGMDNDTGETFDAVGKWQANVIQVTKIYADRVSEFNGVFASDTNEWTGTCTLANGNKEAFRVTVPLFSCVLCDGRIVPNVNDVCLACTSPTTSSSSLPWNPQNGKLVHAWVGRCRQERGEWEGDEFSVKVLRDVAMQAYRFTGFDKDGAGYFAVSGTWKDDDIHMERIYMDATSAQHGKFDAMKSEWTGTDVTTDNDGGITTSRFQYKIPMWPCTTCATAAVPIQNSVCFACDQPGHTMWVPLELPFQVDAIRRDLSARQEVSNQLNVKDRQGRTALMHAAEFGRFNILQEILLYVNPADIRINDNAGKSALDIALSRKLTCANNMHHRTNDEILTCVELLRRRSCLQLKPTTIPYTFVYDKLCCGDCDQSRDNSNDKGVSLFDLAKAKSWDELEAQLDSTVAGDRLNAKDADSGSTVAHIVCREGKQKILKMLLDQPELDLDIFNNSDDYQLTLLNPKSRCYKYIVDKFTLMQRETLNAYYRANVPSVRVAEKHQQAKQTALHAAVLHGQPPHIVELLAQDDLIDVDAKDKNGDTAMMLAARGKDEYAETYISILIAREADYDATNSDGKTALMIAAEAGHVEMVALLLKEMADIDIQDSQGHTCLDLVNKCDVVVGSSKTKAATPHGKIKDLLNVEMQARESSVEFRDKLAKSLMGMTAEEAFVEGGFRKAINCSPALARTFLDDSVVINRHDVVFSQMKEIYGDECNDTSTLNALLNLKSDDPEYVLAARKECLEHIVTRRLLQIKWELFGLRKYMEQLMMNVLLLVTSTVSSIVFENEAISQGPLVIGVTAVVLTIVMFVCVQLLRPQMLWRLGRYFHDGSLQFDPKLAIPDLGDKKRVARRLLFQAVFLLTGALVVPILLGMEWLGLEKYFAHFNNIVLWLTVSFFLITELQEVRAVGALKYFDSNINKAQMAIYLVLFFVFVPMKLGFFAVDPTVQIGIGSFITILLWVLTVQFLEVVPSASYLLPMMSNLLQDVWNFFILFGVFQMGLTITFYQLFKHQDDDAFATITQSFITTYFVTFGELPLDSVKAFNQTDDGDRFLSSCAVVLMMFHAAVVVILLLNVLLAMMNKTVDNGFERAKTEALASYAQCILRLEESMNLSKAETVELIHFKTDDGDLVLNPIFNERVAKSSIQVPDGQEAHIDAYQKQKMAWVDLMDALKASTTSELDSLRSGLHHVQHFVTFDVATALAPEFALLDKVQDQVNELIDLAKKTRGQDADNALKKLDALVKKTLSTFEDNMQRAWNAKDQTVDHTKCTLLHQMTYKVTITDLLKSTKTMIQATFEHEIDQAKARAAPEPRLSEIVDRFDKVDATLKDNTTEMNQDLAKKIEDVTQQTQTMASKLDDVAQHNQDMATQVEAMNQKLEALMAAILDLKR</sequence>
<evidence type="ECO:0000313" key="11">
    <source>
        <dbReference type="EMBL" id="RHY15700.1"/>
    </source>
</evidence>
<evidence type="ECO:0000256" key="4">
    <source>
        <dbReference type="ARBA" id="ARBA00023136"/>
    </source>
</evidence>
<accession>A0A396ZZV5</accession>
<evidence type="ECO:0000313" key="12">
    <source>
        <dbReference type="EMBL" id="RHZ16575.1"/>
    </source>
</evidence>
<dbReference type="Pfam" id="PF00520">
    <property type="entry name" value="Ion_trans"/>
    <property type="match status" value="1"/>
</dbReference>
<dbReference type="Pfam" id="PF12796">
    <property type="entry name" value="Ank_2"/>
    <property type="match status" value="2"/>
</dbReference>
<dbReference type="EMBL" id="QUTE01009865">
    <property type="protein sequence ID" value="RHZ16575.1"/>
    <property type="molecule type" value="Genomic_DNA"/>
</dbReference>
<dbReference type="Proteomes" id="UP000266196">
    <property type="component" value="Unassembled WGS sequence"/>
</dbReference>
<dbReference type="InterPro" id="IPR002110">
    <property type="entry name" value="Ankyrin_rpt"/>
</dbReference>
<keyword evidence="3 8" id="KW-1133">Transmembrane helix</keyword>
<dbReference type="Proteomes" id="UP000265427">
    <property type="component" value="Unassembled WGS sequence"/>
</dbReference>
<dbReference type="PANTHER" id="PTHR24118:SF99">
    <property type="entry name" value="POTE ANKYRIN DOMAIN FAMILY MEMBER 3C-RELATED"/>
    <property type="match status" value="1"/>
</dbReference>
<dbReference type="SUPFAM" id="SSF48403">
    <property type="entry name" value="Ankyrin repeat"/>
    <property type="match status" value="1"/>
</dbReference>
<comment type="subcellular location">
    <subcellularLocation>
        <location evidence="1">Membrane</location>
        <topology evidence="1">Multi-pass membrane protein</topology>
    </subcellularLocation>
</comment>
<dbReference type="PANTHER" id="PTHR24118">
    <property type="entry name" value="POTE ANKYRIN DOMAIN"/>
    <property type="match status" value="1"/>
</dbReference>
<dbReference type="InterPro" id="IPR005821">
    <property type="entry name" value="Ion_trans_dom"/>
</dbReference>
<evidence type="ECO:0000256" key="2">
    <source>
        <dbReference type="ARBA" id="ARBA00022692"/>
    </source>
</evidence>
<evidence type="ECO:0000313" key="13">
    <source>
        <dbReference type="Proteomes" id="UP000265427"/>
    </source>
</evidence>
<dbReference type="PROSITE" id="PS50088">
    <property type="entry name" value="ANK_REPEAT"/>
    <property type="match status" value="2"/>
</dbReference>
<dbReference type="InterPro" id="IPR036770">
    <property type="entry name" value="Ankyrin_rpt-contain_sf"/>
</dbReference>
<keyword evidence="5" id="KW-0040">ANK repeat</keyword>
<evidence type="ECO:0000256" key="7">
    <source>
        <dbReference type="SAM" id="MobiDB-lite"/>
    </source>
</evidence>
<reference evidence="13 14" key="1">
    <citation type="submission" date="2018-08" db="EMBL/GenBank/DDBJ databases">
        <title>Aphanomyces genome sequencing and annotation.</title>
        <authorList>
            <person name="Minardi D."/>
            <person name="Oidtmann B."/>
            <person name="Van Der Giezen M."/>
            <person name="Studholme D.J."/>
        </authorList>
    </citation>
    <scope>NUCLEOTIDE SEQUENCE [LARGE SCALE GENOMIC DNA]</scope>
    <source>
        <strain evidence="12 14">197901</strain>
        <strain evidence="10 13">Kv</strain>
        <strain evidence="11 15">Yx</strain>
    </source>
</reference>
<name>A0A396ZZV5_APHAT</name>
<feature type="transmembrane region" description="Helical" evidence="8">
    <location>
        <begin position="1638"/>
        <end position="1663"/>
    </location>
</feature>
<keyword evidence="6" id="KW-0175">Coiled coil</keyword>
<dbReference type="EMBL" id="QUSZ01008612">
    <property type="protein sequence ID" value="RHY00196.1"/>
    <property type="molecule type" value="Genomic_DNA"/>
</dbReference>
<keyword evidence="2 8" id="KW-0812">Transmembrane</keyword>
<feature type="region of interest" description="Disordered" evidence="7">
    <location>
        <begin position="538"/>
        <end position="560"/>
    </location>
</feature>
<evidence type="ECO:0000313" key="14">
    <source>
        <dbReference type="Proteomes" id="UP000266196"/>
    </source>
</evidence>
<evidence type="ECO:0000256" key="8">
    <source>
        <dbReference type="SAM" id="Phobius"/>
    </source>
</evidence>
<evidence type="ECO:0000259" key="9">
    <source>
        <dbReference type="Pfam" id="PF00520"/>
    </source>
</evidence>
<feature type="domain" description="Ion transport" evidence="9">
    <location>
        <begin position="1451"/>
        <end position="1676"/>
    </location>
</feature>